<evidence type="ECO:0000313" key="4">
    <source>
        <dbReference type="Proteomes" id="UP000009022"/>
    </source>
</evidence>
<dbReference type="GeneID" id="6754782"/>
<dbReference type="PhylomeDB" id="B3S0P3"/>
<dbReference type="CTD" id="6754782"/>
<organism evidence="3 4">
    <name type="scientific">Trichoplax adhaerens</name>
    <name type="common">Trichoplax reptans</name>
    <dbReference type="NCBI Taxonomy" id="10228"/>
    <lineage>
        <taxon>Eukaryota</taxon>
        <taxon>Metazoa</taxon>
        <taxon>Placozoa</taxon>
        <taxon>Uniplacotomia</taxon>
        <taxon>Trichoplacea</taxon>
        <taxon>Trichoplacidae</taxon>
        <taxon>Trichoplax</taxon>
    </lineage>
</organism>
<gene>
    <name evidence="3" type="ORF">TRIADDRAFT_57123</name>
</gene>
<feature type="region of interest" description="Disordered" evidence="1">
    <location>
        <begin position="255"/>
        <end position="287"/>
    </location>
</feature>
<protein>
    <recommendedName>
        <fullName evidence="2">SAM domain-containing protein</fullName>
    </recommendedName>
</protein>
<dbReference type="SUPFAM" id="SSF47769">
    <property type="entry name" value="SAM/Pointed domain"/>
    <property type="match status" value="1"/>
</dbReference>
<dbReference type="InParanoid" id="B3S0P3"/>
<feature type="compositionally biased region" description="Polar residues" evidence="1">
    <location>
        <begin position="149"/>
        <end position="161"/>
    </location>
</feature>
<dbReference type="InterPro" id="IPR001660">
    <property type="entry name" value="SAM"/>
</dbReference>
<dbReference type="HOGENOM" id="CLU_807147_0_0_1"/>
<dbReference type="PANTHER" id="PTHR21359:SF1">
    <property type="entry name" value="DUF5577 DOMAIN-CONTAINING PROTEIN"/>
    <property type="match status" value="1"/>
</dbReference>
<dbReference type="Proteomes" id="UP000009022">
    <property type="component" value="Unassembled WGS sequence"/>
</dbReference>
<accession>B3S0P3</accession>
<dbReference type="PANTHER" id="PTHR21359">
    <property type="entry name" value="DUF5577 DOMAIN-CONTAINING PROTEIN"/>
    <property type="match status" value="1"/>
</dbReference>
<dbReference type="SMART" id="SM00454">
    <property type="entry name" value="SAM"/>
    <property type="match status" value="1"/>
</dbReference>
<dbReference type="FunCoup" id="B3S0P3">
    <property type="interactions" value="331"/>
</dbReference>
<dbReference type="InterPro" id="IPR039161">
    <property type="entry name" value="C19orf47-like"/>
</dbReference>
<dbReference type="InterPro" id="IPR040772">
    <property type="entry name" value="C19orf47_SAM"/>
</dbReference>
<dbReference type="InterPro" id="IPR013761">
    <property type="entry name" value="SAM/pointed_sf"/>
</dbReference>
<evidence type="ECO:0000313" key="3">
    <source>
        <dbReference type="EMBL" id="EDV23678.1"/>
    </source>
</evidence>
<sequence length="287" mass="31299">MTTTASEWMEFFIAAGIPSSPASNYAILFSENRIHRKMLPELTKDILKEMGITPIGDMLAILKHAKEVHDNEIMRGLVSDNPRSIDGPSAKMRIGPTNINEVKKSQEDTVTTSSQKSRAMIAPTVAPTLKMVQSATEQSVKDVRKATAPTATKPSSHSGKQSVFDRLGASQSEQIAKVASHPVRETHSVFKRLGGIQHDNSTSAKDRLQPSVKINRKGLSTVDIRQVKLGSMKRPTEAKKPRASMTKAEKVALARSDQLGNQESALSRLGGSNPAATTARRLIIRKR</sequence>
<dbReference type="Gene3D" id="1.10.150.50">
    <property type="entry name" value="Transcription Factor, Ets-1"/>
    <property type="match status" value="1"/>
</dbReference>
<reference evidence="3 4" key="1">
    <citation type="journal article" date="2008" name="Nature">
        <title>The Trichoplax genome and the nature of placozoans.</title>
        <authorList>
            <person name="Srivastava M."/>
            <person name="Begovic E."/>
            <person name="Chapman J."/>
            <person name="Putnam N.H."/>
            <person name="Hellsten U."/>
            <person name="Kawashima T."/>
            <person name="Kuo A."/>
            <person name="Mitros T."/>
            <person name="Salamov A."/>
            <person name="Carpenter M.L."/>
            <person name="Signorovitch A.Y."/>
            <person name="Moreno M.A."/>
            <person name="Kamm K."/>
            <person name="Grimwood J."/>
            <person name="Schmutz J."/>
            <person name="Shapiro H."/>
            <person name="Grigoriev I.V."/>
            <person name="Buss L.W."/>
            <person name="Schierwater B."/>
            <person name="Dellaporta S.L."/>
            <person name="Rokhsar D.S."/>
        </authorList>
    </citation>
    <scope>NUCLEOTIDE SEQUENCE [LARGE SCALE GENOMIC DNA]</scope>
    <source>
        <strain evidence="3 4">Grell-BS-1999</strain>
    </source>
</reference>
<name>B3S0P3_TRIAD</name>
<dbReference type="KEGG" id="tad:TRIADDRAFT_57123"/>
<evidence type="ECO:0000259" key="2">
    <source>
        <dbReference type="PROSITE" id="PS50105"/>
    </source>
</evidence>
<dbReference type="EMBL" id="DS985246">
    <property type="protein sequence ID" value="EDV23678.1"/>
    <property type="molecule type" value="Genomic_DNA"/>
</dbReference>
<dbReference type="CDD" id="cd09531">
    <property type="entry name" value="SAM_CS047"/>
    <property type="match status" value="1"/>
</dbReference>
<dbReference type="RefSeq" id="XP_002113204.1">
    <property type="nucleotide sequence ID" value="XM_002113168.1"/>
</dbReference>
<dbReference type="GO" id="GO:0005634">
    <property type="term" value="C:nucleus"/>
    <property type="evidence" value="ECO:0000318"/>
    <property type="project" value="GO_Central"/>
</dbReference>
<evidence type="ECO:0000256" key="1">
    <source>
        <dbReference type="SAM" id="MobiDB-lite"/>
    </source>
</evidence>
<keyword evidence="4" id="KW-1185">Reference proteome</keyword>
<feature type="domain" description="SAM" evidence="2">
    <location>
        <begin position="1"/>
        <end position="71"/>
    </location>
</feature>
<dbReference type="Pfam" id="PF18017">
    <property type="entry name" value="SAM_4"/>
    <property type="match status" value="1"/>
</dbReference>
<dbReference type="PROSITE" id="PS50105">
    <property type="entry name" value="SAM_DOMAIN"/>
    <property type="match status" value="1"/>
</dbReference>
<feature type="region of interest" description="Disordered" evidence="1">
    <location>
        <begin position="143"/>
        <end position="162"/>
    </location>
</feature>
<dbReference type="OrthoDB" id="10067653at2759"/>
<dbReference type="eggNOG" id="KOG3930">
    <property type="taxonomic scope" value="Eukaryota"/>
</dbReference>
<proteinExistence type="predicted"/>
<dbReference type="AlphaFoldDB" id="B3S0P3"/>